<name>A0ABT8GV33_9BACL</name>
<dbReference type="InterPro" id="IPR001182">
    <property type="entry name" value="FtsW/RodA"/>
</dbReference>
<dbReference type="Proteomes" id="UP001172743">
    <property type="component" value="Unassembled WGS sequence"/>
</dbReference>
<evidence type="ECO:0000313" key="8">
    <source>
        <dbReference type="Proteomes" id="UP001172743"/>
    </source>
</evidence>
<reference evidence="7" key="1">
    <citation type="submission" date="2023-07" db="EMBL/GenBank/DDBJ databases">
        <title>Ureibacillus sp. isolated from freshwater well.</title>
        <authorList>
            <person name="Kirdat K."/>
            <person name="Bhatt A."/>
            <person name="Teware R."/>
            <person name="Bhavsar Y."/>
            <person name="Yadav A."/>
        </authorList>
    </citation>
    <scope>NUCLEOTIDE SEQUENCE</scope>
    <source>
        <strain evidence="7">BA0131</strain>
    </source>
</reference>
<comment type="subcellular location">
    <subcellularLocation>
        <location evidence="1">Membrane</location>
        <topology evidence="1">Multi-pass membrane protein</topology>
    </subcellularLocation>
</comment>
<sequence length="437" mass="49232">MKISNFLETVTNQIQSKEAKDYVKLELSQHIKKSKQSWVQRGYSEIEAEEKAVKEMGSPLSLGKSLNKLHRPKIDWILVSLLSVTWLLSFLPILAVNLEQYLESSNFNISTMLQNKVITLIIGFILAIGIMFIDYRKLKRLGYLFYAAGAGLILVLSLFSNQVRNGELMISLGTFEVQVWMAIPLLLMAWASLFSSPSFKLWQGATLFVFSIFLFLYIPNLSMLFIYILLVGVLFLQSGFSRKEKYLVGGIVAVLAVGMITLFIAAYKNGSIAPYQISRLLGFMNPEKYAFDSGYLYVTLENVLRNAGMFGAENIKYIPEAHTILVLGNLIQTYGYAIGMVIFVFLSAFLARFWLISRSVKDPFGKLLIMGGVTLFATQFLYSVGMTFGLLPITSMPLPFMSYGLMPTVLNAFVVGVVLSVYRRKHFSKIKKDFQVS</sequence>
<keyword evidence="5 6" id="KW-0472">Membrane</keyword>
<dbReference type="PANTHER" id="PTHR30474">
    <property type="entry name" value="CELL CYCLE PROTEIN"/>
    <property type="match status" value="1"/>
</dbReference>
<evidence type="ECO:0000256" key="2">
    <source>
        <dbReference type="ARBA" id="ARBA00022692"/>
    </source>
</evidence>
<evidence type="ECO:0000256" key="5">
    <source>
        <dbReference type="ARBA" id="ARBA00023136"/>
    </source>
</evidence>
<comment type="caution">
    <text evidence="7">The sequence shown here is derived from an EMBL/GenBank/DDBJ whole genome shotgun (WGS) entry which is preliminary data.</text>
</comment>
<feature type="transmembrane region" description="Helical" evidence="6">
    <location>
        <begin position="224"/>
        <end position="240"/>
    </location>
</feature>
<dbReference type="NCBIfam" id="NF038403">
    <property type="entry name" value="perm_prefix_1"/>
    <property type="match status" value="1"/>
</dbReference>
<evidence type="ECO:0000256" key="4">
    <source>
        <dbReference type="ARBA" id="ARBA00022989"/>
    </source>
</evidence>
<dbReference type="PANTHER" id="PTHR30474:SF1">
    <property type="entry name" value="PEPTIDOGLYCAN GLYCOSYLTRANSFERASE MRDB"/>
    <property type="match status" value="1"/>
</dbReference>
<dbReference type="InterPro" id="IPR047928">
    <property type="entry name" value="Perm_prefix_1"/>
</dbReference>
<evidence type="ECO:0000256" key="1">
    <source>
        <dbReference type="ARBA" id="ARBA00004141"/>
    </source>
</evidence>
<feature type="transmembrane region" description="Helical" evidence="6">
    <location>
        <begin position="142"/>
        <end position="160"/>
    </location>
</feature>
<keyword evidence="2 6" id="KW-0812">Transmembrane</keyword>
<feature type="transmembrane region" description="Helical" evidence="6">
    <location>
        <begin position="400"/>
        <end position="422"/>
    </location>
</feature>
<protein>
    <submittedName>
        <fullName evidence="7">FtsW/RodA/SpoVE family cell cycle protein</fullName>
    </submittedName>
</protein>
<feature type="transmembrane region" description="Helical" evidence="6">
    <location>
        <begin position="201"/>
        <end position="218"/>
    </location>
</feature>
<evidence type="ECO:0000313" key="7">
    <source>
        <dbReference type="EMBL" id="MDN4495247.1"/>
    </source>
</evidence>
<dbReference type="Pfam" id="PF01098">
    <property type="entry name" value="FTSW_RODA_SPOVE"/>
    <property type="match status" value="1"/>
</dbReference>
<keyword evidence="8" id="KW-1185">Reference proteome</keyword>
<feature type="transmembrane region" description="Helical" evidence="6">
    <location>
        <begin position="367"/>
        <end position="388"/>
    </location>
</feature>
<feature type="transmembrane region" description="Helical" evidence="6">
    <location>
        <begin position="247"/>
        <end position="267"/>
    </location>
</feature>
<dbReference type="EMBL" id="JAUHTQ010000018">
    <property type="protein sequence ID" value="MDN4495247.1"/>
    <property type="molecule type" value="Genomic_DNA"/>
</dbReference>
<feature type="transmembrane region" description="Helical" evidence="6">
    <location>
        <begin position="334"/>
        <end position="355"/>
    </location>
</feature>
<accession>A0ABT8GV33</accession>
<feature type="transmembrane region" description="Helical" evidence="6">
    <location>
        <begin position="76"/>
        <end position="97"/>
    </location>
</feature>
<evidence type="ECO:0000256" key="3">
    <source>
        <dbReference type="ARBA" id="ARBA00022960"/>
    </source>
</evidence>
<organism evidence="7 8">
    <name type="scientific">Ureibacillus aquaedulcis</name>
    <dbReference type="NCBI Taxonomy" id="3058421"/>
    <lineage>
        <taxon>Bacteria</taxon>
        <taxon>Bacillati</taxon>
        <taxon>Bacillota</taxon>
        <taxon>Bacilli</taxon>
        <taxon>Bacillales</taxon>
        <taxon>Caryophanaceae</taxon>
        <taxon>Ureibacillus</taxon>
    </lineage>
</organism>
<keyword evidence="4 6" id="KW-1133">Transmembrane helix</keyword>
<feature type="transmembrane region" description="Helical" evidence="6">
    <location>
        <begin position="117"/>
        <end position="135"/>
    </location>
</feature>
<proteinExistence type="predicted"/>
<dbReference type="RefSeq" id="WP_301139566.1">
    <property type="nucleotide sequence ID" value="NZ_JAUHTQ010000018.1"/>
</dbReference>
<keyword evidence="3" id="KW-0133">Cell shape</keyword>
<evidence type="ECO:0000256" key="6">
    <source>
        <dbReference type="SAM" id="Phobius"/>
    </source>
</evidence>
<gene>
    <name evidence="7" type="ORF">QYB95_16985</name>
</gene>
<feature type="transmembrane region" description="Helical" evidence="6">
    <location>
        <begin position="172"/>
        <end position="194"/>
    </location>
</feature>